<dbReference type="PANTHER" id="PTHR43156:SF2">
    <property type="entry name" value="STAGE II SPORULATION PROTEIN E"/>
    <property type="match status" value="1"/>
</dbReference>
<dbReference type="InterPro" id="IPR013656">
    <property type="entry name" value="PAS_4"/>
</dbReference>
<proteinExistence type="predicted"/>
<dbReference type="SUPFAM" id="SSF81606">
    <property type="entry name" value="PP2C-like"/>
    <property type="match status" value="1"/>
</dbReference>
<dbReference type="InterPro" id="IPR000014">
    <property type="entry name" value="PAS"/>
</dbReference>
<dbReference type="Gene3D" id="3.60.40.10">
    <property type="entry name" value="PPM-type phosphatase domain"/>
    <property type="match status" value="1"/>
</dbReference>
<dbReference type="InterPro" id="IPR035965">
    <property type="entry name" value="PAS-like_dom_sf"/>
</dbReference>
<dbReference type="SUPFAM" id="SSF55781">
    <property type="entry name" value="GAF domain-like"/>
    <property type="match status" value="1"/>
</dbReference>
<dbReference type="SMART" id="SM00091">
    <property type="entry name" value="PAS"/>
    <property type="match status" value="2"/>
</dbReference>
<dbReference type="Pfam" id="PF08448">
    <property type="entry name" value="PAS_4"/>
    <property type="match status" value="1"/>
</dbReference>
<dbReference type="Proteomes" id="UP001501455">
    <property type="component" value="Unassembled WGS sequence"/>
</dbReference>
<evidence type="ECO:0000259" key="2">
    <source>
        <dbReference type="PROSITE" id="PS50112"/>
    </source>
</evidence>
<dbReference type="InterPro" id="IPR003018">
    <property type="entry name" value="GAF"/>
</dbReference>
<evidence type="ECO:0000256" key="1">
    <source>
        <dbReference type="ARBA" id="ARBA00022801"/>
    </source>
</evidence>
<feature type="domain" description="PAS" evidence="2">
    <location>
        <begin position="1"/>
        <end position="42"/>
    </location>
</feature>
<dbReference type="EMBL" id="BAAAXF010000081">
    <property type="protein sequence ID" value="GAA3504156.1"/>
    <property type="molecule type" value="Genomic_DNA"/>
</dbReference>
<reference evidence="4" key="1">
    <citation type="journal article" date="2019" name="Int. J. Syst. Evol. Microbiol.">
        <title>The Global Catalogue of Microorganisms (GCM) 10K type strain sequencing project: providing services to taxonomists for standard genome sequencing and annotation.</title>
        <authorList>
            <consortium name="The Broad Institute Genomics Platform"/>
            <consortium name="The Broad Institute Genome Sequencing Center for Infectious Disease"/>
            <person name="Wu L."/>
            <person name="Ma J."/>
        </authorList>
    </citation>
    <scope>NUCLEOTIDE SEQUENCE [LARGE SCALE GENOMIC DNA]</scope>
    <source>
        <strain evidence="4">JCM 4816</strain>
    </source>
</reference>
<dbReference type="SMART" id="SM00065">
    <property type="entry name" value="GAF"/>
    <property type="match status" value="1"/>
</dbReference>
<dbReference type="Gene3D" id="3.30.450.20">
    <property type="entry name" value="PAS domain"/>
    <property type="match status" value="2"/>
</dbReference>
<keyword evidence="1" id="KW-0378">Hydrolase</keyword>
<dbReference type="InterPro" id="IPR052016">
    <property type="entry name" value="Bact_Sigma-Reg"/>
</dbReference>
<dbReference type="Gene3D" id="3.30.450.40">
    <property type="match status" value="1"/>
</dbReference>
<evidence type="ECO:0000313" key="3">
    <source>
        <dbReference type="EMBL" id="GAA3504156.1"/>
    </source>
</evidence>
<comment type="caution">
    <text evidence="3">The sequence shown here is derived from an EMBL/GenBank/DDBJ whole genome shotgun (WGS) entry which is preliminary data.</text>
</comment>
<sequence length="807" mass="85769">MSSADLSDTALAVLDDDGTVTGWTLAARRLTGSEPGEAVGRTAARLLPAVADRLPARDGLPGPARIRHRDGRLLDVTLRVSRLRGPHGAVRRLVSLVDAGAPPDGEPVGVVVRDPDLRCVWVNDTAEHHDGVPADDRLGHRVRDTRPGPEAEVLEAVMRQALHSAGTEVHEYRTWLPTGTEREHACAVAFQCLQDADGHALGVCAISVDVVRQRRARERLAVLDRVGERLGSTLDVMQASQELADAAVPLLADYAAVDLEQSVSFGQGPPVRVGATGRNLPGLRRAGLASVHPGVPESPWIRGELVQVPPVSPLAGVLRAGRARLEQIHNVPEPWAGAVPALARRMREHGMHSIMAVPIRARRSLLGVALFVRTHESEPFDDTDLLLAEQLVGRAARSLDNARQYTRRHNAALALQRTLLPRRPAGGTAVDVASRYLPADVDHSVGGDWYDVIPLSGARVALVVGDVVGHGLHAAATMGRLRTAVRTLAGLELPPDELLAHLDDTVQRLGEEDCDTPEQVPAVAGATCLYAVYDPATRRCALASAGHPPPAVVDPAGRVAYLDLPTGAPLGVGLGDPFEAVEVELPEDGVLALYTDGLIETRTHDLDEGMRRLATALTGPGRSLEELCDAATGTLVSGEPCDDVTLLVARTRALGPGRETSWTLDGDPRAVRTARTLTARTLEEWGLDALGDAAELIVSELVTNAVRHGGGPVGLRLLRDKTLTVEVHDGGHTLTPHPRRAHTTDEGGRGLYLVAKLAHRWGARPAPGGKIVWADLDYPRTPRPSVLPARPAPASLDASLAPALDAA</sequence>
<name>A0ABP6U8V3_9ACTN</name>
<dbReference type="CDD" id="cd16936">
    <property type="entry name" value="HATPase_RsbW-like"/>
    <property type="match status" value="1"/>
</dbReference>
<dbReference type="SUPFAM" id="SSF55874">
    <property type="entry name" value="ATPase domain of HSP90 chaperone/DNA topoisomerase II/histidine kinase"/>
    <property type="match status" value="1"/>
</dbReference>
<keyword evidence="4" id="KW-1185">Reference proteome</keyword>
<dbReference type="InterPro" id="IPR036457">
    <property type="entry name" value="PPM-type-like_dom_sf"/>
</dbReference>
<accession>A0ABP6U8V3</accession>
<dbReference type="InterPro" id="IPR036890">
    <property type="entry name" value="HATPase_C_sf"/>
</dbReference>
<dbReference type="SUPFAM" id="SSF55785">
    <property type="entry name" value="PYP-like sensor domain (PAS domain)"/>
    <property type="match status" value="2"/>
</dbReference>
<dbReference type="PROSITE" id="PS50112">
    <property type="entry name" value="PAS"/>
    <property type="match status" value="1"/>
</dbReference>
<dbReference type="CDD" id="cd00130">
    <property type="entry name" value="PAS"/>
    <property type="match status" value="2"/>
</dbReference>
<dbReference type="SMART" id="SM00331">
    <property type="entry name" value="PP2C_SIG"/>
    <property type="match status" value="1"/>
</dbReference>
<dbReference type="PANTHER" id="PTHR43156">
    <property type="entry name" value="STAGE II SPORULATION PROTEIN E-RELATED"/>
    <property type="match status" value="1"/>
</dbReference>
<dbReference type="InterPro" id="IPR029016">
    <property type="entry name" value="GAF-like_dom_sf"/>
</dbReference>
<dbReference type="Pfam" id="PF07228">
    <property type="entry name" value="SpoIIE"/>
    <property type="match status" value="1"/>
</dbReference>
<dbReference type="Gene3D" id="3.30.565.10">
    <property type="entry name" value="Histidine kinase-like ATPase, C-terminal domain"/>
    <property type="match status" value="1"/>
</dbReference>
<dbReference type="Pfam" id="PF01590">
    <property type="entry name" value="GAF"/>
    <property type="match status" value="1"/>
</dbReference>
<dbReference type="InterPro" id="IPR001932">
    <property type="entry name" value="PPM-type_phosphatase-like_dom"/>
</dbReference>
<dbReference type="InterPro" id="IPR003594">
    <property type="entry name" value="HATPase_dom"/>
</dbReference>
<gene>
    <name evidence="3" type="ORF">GCM10019016_112690</name>
</gene>
<evidence type="ECO:0000313" key="4">
    <source>
        <dbReference type="Proteomes" id="UP001501455"/>
    </source>
</evidence>
<organism evidence="3 4">
    <name type="scientific">Streptomyces prasinosporus</name>
    <dbReference type="NCBI Taxonomy" id="68256"/>
    <lineage>
        <taxon>Bacteria</taxon>
        <taxon>Bacillati</taxon>
        <taxon>Actinomycetota</taxon>
        <taxon>Actinomycetes</taxon>
        <taxon>Kitasatosporales</taxon>
        <taxon>Streptomycetaceae</taxon>
        <taxon>Streptomyces</taxon>
        <taxon>Streptomyces albogriseolus group</taxon>
    </lineage>
</organism>
<protein>
    <submittedName>
        <fullName evidence="3">SpoIIE family protein phosphatase</fullName>
    </submittedName>
</protein>
<dbReference type="Pfam" id="PF13581">
    <property type="entry name" value="HATPase_c_2"/>
    <property type="match status" value="1"/>
</dbReference>